<comment type="similarity">
    <text evidence="1">Belongs to the fantastic four family.</text>
</comment>
<feature type="region of interest" description="Disordered" evidence="2">
    <location>
        <begin position="227"/>
        <end position="282"/>
    </location>
</feature>
<dbReference type="OrthoDB" id="1916983at2759"/>
<evidence type="ECO:0000259" key="3">
    <source>
        <dbReference type="Pfam" id="PF11250"/>
    </source>
</evidence>
<dbReference type="Pfam" id="PF11250">
    <property type="entry name" value="FAF"/>
    <property type="match status" value="1"/>
</dbReference>
<protein>
    <submittedName>
        <fullName evidence="4">Mitochondrial Rho GTPase</fullName>
    </submittedName>
</protein>
<dbReference type="AlphaFoldDB" id="A0A6A2XI68"/>
<dbReference type="InterPro" id="IPR046431">
    <property type="entry name" value="FAF_dom"/>
</dbReference>
<feature type="region of interest" description="Disordered" evidence="2">
    <location>
        <begin position="146"/>
        <end position="169"/>
    </location>
</feature>
<dbReference type="Proteomes" id="UP000436088">
    <property type="component" value="Unassembled WGS sequence"/>
</dbReference>
<feature type="compositionally biased region" description="Acidic residues" evidence="2">
    <location>
        <begin position="227"/>
        <end position="247"/>
    </location>
</feature>
<reference evidence="4" key="1">
    <citation type="submission" date="2019-09" db="EMBL/GenBank/DDBJ databases">
        <title>Draft genome information of white flower Hibiscus syriacus.</title>
        <authorList>
            <person name="Kim Y.-M."/>
        </authorList>
    </citation>
    <scope>NUCLEOTIDE SEQUENCE [LARGE SCALE GENOMIC DNA]</scope>
    <source>
        <strain evidence="4">YM2019G1</strain>
    </source>
</reference>
<gene>
    <name evidence="4" type="ORF">F3Y22_tig00111691pilonHSYRG00004</name>
</gene>
<name>A0A6A2XI68_HIBSY</name>
<evidence type="ECO:0000313" key="5">
    <source>
        <dbReference type="Proteomes" id="UP000436088"/>
    </source>
</evidence>
<dbReference type="PANTHER" id="PTHR33155:SF8">
    <property type="entry name" value="PROTEIN FANTASTIC FOUR 1"/>
    <property type="match status" value="1"/>
</dbReference>
<organism evidence="4 5">
    <name type="scientific">Hibiscus syriacus</name>
    <name type="common">Rose of Sharon</name>
    <dbReference type="NCBI Taxonomy" id="106335"/>
    <lineage>
        <taxon>Eukaryota</taxon>
        <taxon>Viridiplantae</taxon>
        <taxon>Streptophyta</taxon>
        <taxon>Embryophyta</taxon>
        <taxon>Tracheophyta</taxon>
        <taxon>Spermatophyta</taxon>
        <taxon>Magnoliopsida</taxon>
        <taxon>eudicotyledons</taxon>
        <taxon>Gunneridae</taxon>
        <taxon>Pentapetalae</taxon>
        <taxon>rosids</taxon>
        <taxon>malvids</taxon>
        <taxon>Malvales</taxon>
        <taxon>Malvaceae</taxon>
        <taxon>Malvoideae</taxon>
        <taxon>Hibiscus</taxon>
    </lineage>
</organism>
<evidence type="ECO:0000256" key="2">
    <source>
        <dbReference type="SAM" id="MobiDB-lite"/>
    </source>
</evidence>
<evidence type="ECO:0000313" key="4">
    <source>
        <dbReference type="EMBL" id="KAE8675192.1"/>
    </source>
</evidence>
<dbReference type="InterPro" id="IPR021410">
    <property type="entry name" value="FAF"/>
</dbReference>
<dbReference type="PANTHER" id="PTHR33155">
    <property type="entry name" value="FANTASTIC FOUR-LIKE PROTEIN (DUF3049)"/>
    <property type="match status" value="1"/>
</dbReference>
<proteinExistence type="inferred from homology"/>
<feature type="domain" description="FAF" evidence="3">
    <location>
        <begin position="163"/>
        <end position="215"/>
    </location>
</feature>
<feature type="region of interest" description="Disordered" evidence="2">
    <location>
        <begin position="32"/>
        <end position="52"/>
    </location>
</feature>
<evidence type="ECO:0000256" key="1">
    <source>
        <dbReference type="ARBA" id="ARBA00008690"/>
    </source>
</evidence>
<sequence length="295" mass="32779">MCSSVCQGLQSCQEVVESRFLRLKLVPPQTSFTEPYNGETNTTSTTFIPNDNNNDNDCQLIANRNTSMGGWSFLQSLSDTKPPAVNQKVYVHPPVKRSAASRLSDKSLEMCTEHLGSETGSESRDCGHDISLLSLKTQTVARDIIPSKPRESSSTRKMRRDYSFPPPLTSISCSNGVQVKSHRENGRLILQAVSVSPCHSYFHAERSEGRLRLSLFRDATPVIDIEDQDQEQEDDEEVKVEEDEFYGETENKEGINGNVGGEIGAGKLPRPSSCKESNRSHEGGLLHWKPFLVTT</sequence>
<comment type="caution">
    <text evidence="4">The sequence shown here is derived from an EMBL/GenBank/DDBJ whole genome shotgun (WGS) entry which is preliminary data.</text>
</comment>
<keyword evidence="5" id="KW-1185">Reference proteome</keyword>
<dbReference type="EMBL" id="VEPZ02001404">
    <property type="protein sequence ID" value="KAE8675192.1"/>
    <property type="molecule type" value="Genomic_DNA"/>
</dbReference>
<accession>A0A6A2XI68</accession>